<evidence type="ECO:0000313" key="3">
    <source>
        <dbReference type="Proteomes" id="UP000263596"/>
    </source>
</evidence>
<comment type="caution">
    <text evidence="2">The sequence shown here is derived from an EMBL/GenBank/DDBJ whole genome shotgun (WGS) entry which is preliminary data.</text>
</comment>
<evidence type="ECO:0000313" key="2">
    <source>
        <dbReference type="EMBL" id="HCK30100.1"/>
    </source>
</evidence>
<dbReference type="EMBL" id="DPVE01000144">
    <property type="protein sequence ID" value="HCK30100.1"/>
    <property type="molecule type" value="Genomic_DNA"/>
</dbReference>
<name>A0A3D2SPN9_9GAMM</name>
<evidence type="ECO:0000256" key="1">
    <source>
        <dbReference type="SAM" id="MobiDB-lite"/>
    </source>
</evidence>
<organism evidence="2 3">
    <name type="scientific">Acinetobacter ursingii</name>
    <dbReference type="NCBI Taxonomy" id="108980"/>
    <lineage>
        <taxon>Bacteria</taxon>
        <taxon>Pseudomonadati</taxon>
        <taxon>Pseudomonadota</taxon>
        <taxon>Gammaproteobacteria</taxon>
        <taxon>Moraxellales</taxon>
        <taxon>Moraxellaceae</taxon>
        <taxon>Acinetobacter</taxon>
    </lineage>
</organism>
<dbReference type="Proteomes" id="UP000263596">
    <property type="component" value="Unassembled WGS sequence"/>
</dbReference>
<reference evidence="2 3" key="1">
    <citation type="journal article" date="2018" name="Nat. Biotechnol.">
        <title>A standardized bacterial taxonomy based on genome phylogeny substantially revises the tree of life.</title>
        <authorList>
            <person name="Parks D.H."/>
            <person name="Chuvochina M."/>
            <person name="Waite D.W."/>
            <person name="Rinke C."/>
            <person name="Skarshewski A."/>
            <person name="Chaumeil P.A."/>
            <person name="Hugenholtz P."/>
        </authorList>
    </citation>
    <scope>NUCLEOTIDE SEQUENCE [LARGE SCALE GENOMIC DNA]</scope>
    <source>
        <strain evidence="2">UBA9669</strain>
    </source>
</reference>
<dbReference type="AlphaFoldDB" id="A0A3D2SPN9"/>
<sequence length="356" mass="40142">MNSKVNELQVIEQNAIIVAFQKENGIQDLFDRMAEQARSIVPDVTTKKGRDAIASQAYKVSKSKAAVDNHGKDLVAGIKAQAAAIDRDRKAWRDQCDALRDEIRKPLDDWEQAETDRVAKHQAVIRAIHSLHGENILNKESHEIKGYIFDLENTEIDSSFEEFEQEAKIAKLETLEKLRTALTAREKYEAEQAELERLRQAEIERQQKERDAAIAKQAAEQARIEAENKAKAEREQAEKLARESAEREASLKAEKEAAELREAQLKQQAIEHAKQAEIKEKQAVEAERKRIEDEQAAKLKAQQEAEAARQANKEHKARICNEALAGLSEIGISEEQGKAIIRAIHAGSIPHVSIKF</sequence>
<accession>A0A3D2SPN9</accession>
<feature type="region of interest" description="Disordered" evidence="1">
    <location>
        <begin position="295"/>
        <end position="315"/>
    </location>
</feature>
<proteinExistence type="predicted"/>
<gene>
    <name evidence="2" type="ORF">DHW29_07860</name>
</gene>
<feature type="region of interest" description="Disordered" evidence="1">
    <location>
        <begin position="225"/>
        <end position="252"/>
    </location>
</feature>
<protein>
    <submittedName>
        <fullName evidence="2">Uncharacterized protein</fullName>
    </submittedName>
</protein>